<dbReference type="PANTHER" id="PTHR46485:SF5">
    <property type="entry name" value="CENTER DIVIDER, ISOFORM A"/>
    <property type="match status" value="1"/>
</dbReference>
<evidence type="ECO:0000256" key="6">
    <source>
        <dbReference type="ARBA" id="ARBA00022777"/>
    </source>
</evidence>
<keyword evidence="14" id="KW-1185">Reference proteome</keyword>
<feature type="binding site" evidence="9">
    <location>
        <position position="41"/>
    </location>
    <ligand>
        <name>ATP</name>
        <dbReference type="ChEBI" id="CHEBI:30616"/>
    </ligand>
</feature>
<evidence type="ECO:0000256" key="5">
    <source>
        <dbReference type="ARBA" id="ARBA00022741"/>
    </source>
</evidence>
<evidence type="ECO:0000256" key="8">
    <source>
        <dbReference type="ARBA" id="ARBA00022840"/>
    </source>
</evidence>
<dbReference type="GO" id="GO:0005524">
    <property type="term" value="F:ATP binding"/>
    <property type="evidence" value="ECO:0007669"/>
    <property type="project" value="UniProtKB-UniRule"/>
</dbReference>
<dbReference type="Pfam" id="PF00069">
    <property type="entry name" value="Pkinase"/>
    <property type="match status" value="1"/>
</dbReference>
<feature type="region of interest" description="Disordered" evidence="10">
    <location>
        <begin position="488"/>
        <end position="523"/>
    </location>
</feature>
<evidence type="ECO:0000259" key="12">
    <source>
        <dbReference type="PROSITE" id="PS50081"/>
    </source>
</evidence>
<dbReference type="SUPFAM" id="SSF57889">
    <property type="entry name" value="Cysteine-rich domain"/>
    <property type="match status" value="1"/>
</dbReference>
<reference evidence="13" key="1">
    <citation type="submission" date="2022-07" db="EMBL/GenBank/DDBJ databases">
        <title>Genome Sequence of Leucocoprinus birnbaumii.</title>
        <authorList>
            <person name="Buettner E."/>
        </authorList>
    </citation>
    <scope>NUCLEOTIDE SEQUENCE</scope>
    <source>
        <strain evidence="13">VT141</strain>
    </source>
</reference>
<dbReference type="EMBL" id="JANIEX010000702">
    <property type="protein sequence ID" value="KAJ3564015.1"/>
    <property type="molecule type" value="Genomic_DNA"/>
</dbReference>
<dbReference type="Gene3D" id="1.10.510.10">
    <property type="entry name" value="Transferase(Phosphotransferase) domain 1"/>
    <property type="match status" value="1"/>
</dbReference>
<dbReference type="Gene3D" id="3.30.200.20">
    <property type="entry name" value="Phosphorylase Kinase, domain 1"/>
    <property type="match status" value="1"/>
</dbReference>
<comment type="similarity">
    <text evidence="1">Belongs to the protein kinase superfamily. TKL Ser/Thr protein kinase family.</text>
</comment>
<keyword evidence="3" id="KW-0808">Transferase</keyword>
<dbReference type="InterPro" id="IPR011009">
    <property type="entry name" value="Kinase-like_dom_sf"/>
</dbReference>
<keyword evidence="5 9" id="KW-0547">Nucleotide-binding</keyword>
<dbReference type="CDD" id="cd00029">
    <property type="entry name" value="C1"/>
    <property type="match status" value="1"/>
</dbReference>
<evidence type="ECO:0000256" key="3">
    <source>
        <dbReference type="ARBA" id="ARBA00022679"/>
    </source>
</evidence>
<proteinExistence type="inferred from homology"/>
<evidence type="ECO:0000256" key="9">
    <source>
        <dbReference type="PROSITE-ProRule" id="PRU10141"/>
    </source>
</evidence>
<keyword evidence="8 9" id="KW-0067">ATP-binding</keyword>
<dbReference type="InterPro" id="IPR000719">
    <property type="entry name" value="Prot_kinase_dom"/>
</dbReference>
<evidence type="ECO:0000256" key="10">
    <source>
        <dbReference type="SAM" id="MobiDB-lite"/>
    </source>
</evidence>
<dbReference type="InterPro" id="IPR046349">
    <property type="entry name" value="C1-like_sf"/>
</dbReference>
<dbReference type="PROSITE" id="PS00107">
    <property type="entry name" value="PROTEIN_KINASE_ATP"/>
    <property type="match status" value="1"/>
</dbReference>
<dbReference type="Gene3D" id="3.30.60.20">
    <property type="match status" value="1"/>
</dbReference>
<dbReference type="CDD" id="cd13999">
    <property type="entry name" value="STKc_MAP3K-like"/>
    <property type="match status" value="1"/>
</dbReference>
<dbReference type="GO" id="GO:0004674">
    <property type="term" value="F:protein serine/threonine kinase activity"/>
    <property type="evidence" value="ECO:0007669"/>
    <property type="project" value="UniProtKB-KW"/>
</dbReference>
<protein>
    <recommendedName>
        <fullName evidence="15">Kinase-like protein</fullName>
    </recommendedName>
</protein>
<feature type="domain" description="Phorbol-ester/DAG-type" evidence="12">
    <location>
        <begin position="558"/>
        <end position="605"/>
    </location>
</feature>
<dbReference type="PANTHER" id="PTHR46485">
    <property type="entry name" value="LIM DOMAIN KINASE 1"/>
    <property type="match status" value="1"/>
</dbReference>
<dbReference type="InterPro" id="IPR001245">
    <property type="entry name" value="Ser-Thr/Tyr_kinase_cat_dom"/>
</dbReference>
<dbReference type="PROSITE" id="PS50011">
    <property type="entry name" value="PROTEIN_KINASE_DOM"/>
    <property type="match status" value="1"/>
</dbReference>
<feature type="compositionally biased region" description="Low complexity" evidence="10">
    <location>
        <begin position="326"/>
        <end position="336"/>
    </location>
</feature>
<gene>
    <name evidence="13" type="ORF">NP233_g8565</name>
</gene>
<dbReference type="PROSITE" id="PS00108">
    <property type="entry name" value="PROTEIN_KINASE_ST"/>
    <property type="match status" value="1"/>
</dbReference>
<dbReference type="SMART" id="SM00220">
    <property type="entry name" value="S_TKc"/>
    <property type="match status" value="1"/>
</dbReference>
<keyword evidence="7" id="KW-0862">Zinc</keyword>
<dbReference type="GO" id="GO:0046872">
    <property type="term" value="F:metal ion binding"/>
    <property type="evidence" value="ECO:0007669"/>
    <property type="project" value="UniProtKB-KW"/>
</dbReference>
<dbReference type="Pfam" id="PF00130">
    <property type="entry name" value="C1_1"/>
    <property type="match status" value="1"/>
</dbReference>
<dbReference type="PROSITE" id="PS50081">
    <property type="entry name" value="ZF_DAG_PE_2"/>
    <property type="match status" value="1"/>
</dbReference>
<sequence length="667" mass="72067">MSEPFDVIPFSDIKGDWKKLGAGSFGNVYKGSYLGIDVAIKEVLPSNEYDVAKYFEREWRLMKECRHPNICLFIGLSRAPDPDNRIFIVSEYIENGNVRLYIHDKTKPFPWRLRLSFAIDVTRALAYLHARKCIHRDLKGENLLVTSNGRIKVTDFGFARIAARNEEESKRLTFCGTDSYMSPEILLGDEFDLPTDVFSLGIIFCEIAARKLADDTHFKRHSPEFGIDVAEVRERANSDCPPDFLSLCLECLNTDPSKRPTTRTILERLRAIEEDVLLRPEEGEDVHVGSIKFMTGGKRPPAAPRIPSFGMGVGKDIRANGQENTSSRSSNSSSGGEDSDDDELIEALSKLGIDPESEWGTASTASDTPLLDASNANNPTKIDASEGSQRYSTTVVRSHFTNTPSSLSSVLTIRPTPDPSLTPVPILPANDTPSPAESSHLAMNDASTFSIATLDSYHTAAGSTISSALATEGGSTIRTVGSNRSVIGAGSVNSRSGGGMHRFTSIKPGTKPRKISGAAGSSGAAQSGFQLHGAGSKEHGLVTSSSASVIGAFAWNPLDLFFSSGLLMAKCDVCFKRLGWRPVMTCDDCGMKAHEKCADVAPKDCGLRPVRPPPHQLQLPSRLQVISPLSKVKRDAALASDNVNQKAGVSGVGVRAKNHGVGASPRR</sequence>
<comment type="caution">
    <text evidence="13">The sequence shown here is derived from an EMBL/GenBank/DDBJ whole genome shotgun (WGS) entry which is preliminary data.</text>
</comment>
<dbReference type="InterPro" id="IPR002219">
    <property type="entry name" value="PKC_DAG/PE"/>
</dbReference>
<keyword evidence="4" id="KW-0479">Metal-binding</keyword>
<feature type="compositionally biased region" description="Polar residues" evidence="10">
    <location>
        <begin position="374"/>
        <end position="390"/>
    </location>
</feature>
<dbReference type="InterPro" id="IPR050940">
    <property type="entry name" value="Actin_reg-Ser/Thr_kinase"/>
</dbReference>
<feature type="region of interest" description="Disordered" evidence="10">
    <location>
        <begin position="292"/>
        <end position="390"/>
    </location>
</feature>
<name>A0AAD5VQN8_9AGAR</name>
<evidence type="ECO:0000256" key="7">
    <source>
        <dbReference type="ARBA" id="ARBA00022833"/>
    </source>
</evidence>
<evidence type="ECO:0000256" key="2">
    <source>
        <dbReference type="ARBA" id="ARBA00022527"/>
    </source>
</evidence>
<dbReference type="InterPro" id="IPR017441">
    <property type="entry name" value="Protein_kinase_ATP_BS"/>
</dbReference>
<evidence type="ECO:0000313" key="14">
    <source>
        <dbReference type="Proteomes" id="UP001213000"/>
    </source>
</evidence>
<dbReference type="InterPro" id="IPR008271">
    <property type="entry name" value="Ser/Thr_kinase_AS"/>
</dbReference>
<feature type="domain" description="Protein kinase" evidence="11">
    <location>
        <begin position="14"/>
        <end position="277"/>
    </location>
</feature>
<accession>A0AAD5VQN8</accession>
<dbReference type="Proteomes" id="UP001213000">
    <property type="component" value="Unassembled WGS sequence"/>
</dbReference>
<dbReference type="SMART" id="SM00109">
    <property type="entry name" value="C1"/>
    <property type="match status" value="1"/>
</dbReference>
<evidence type="ECO:0000259" key="11">
    <source>
        <dbReference type="PROSITE" id="PS50011"/>
    </source>
</evidence>
<keyword evidence="2" id="KW-0723">Serine/threonine-protein kinase</keyword>
<keyword evidence="6" id="KW-0418">Kinase</keyword>
<dbReference type="PRINTS" id="PR00109">
    <property type="entry name" value="TYRKINASE"/>
</dbReference>
<evidence type="ECO:0008006" key="15">
    <source>
        <dbReference type="Google" id="ProtNLM"/>
    </source>
</evidence>
<organism evidence="13 14">
    <name type="scientific">Leucocoprinus birnbaumii</name>
    <dbReference type="NCBI Taxonomy" id="56174"/>
    <lineage>
        <taxon>Eukaryota</taxon>
        <taxon>Fungi</taxon>
        <taxon>Dikarya</taxon>
        <taxon>Basidiomycota</taxon>
        <taxon>Agaricomycotina</taxon>
        <taxon>Agaricomycetes</taxon>
        <taxon>Agaricomycetidae</taxon>
        <taxon>Agaricales</taxon>
        <taxon>Agaricineae</taxon>
        <taxon>Agaricaceae</taxon>
        <taxon>Leucocoprinus</taxon>
    </lineage>
</organism>
<evidence type="ECO:0000256" key="1">
    <source>
        <dbReference type="ARBA" id="ARBA00005843"/>
    </source>
</evidence>
<evidence type="ECO:0000313" key="13">
    <source>
        <dbReference type="EMBL" id="KAJ3564015.1"/>
    </source>
</evidence>
<dbReference type="AlphaFoldDB" id="A0AAD5VQN8"/>
<evidence type="ECO:0000256" key="4">
    <source>
        <dbReference type="ARBA" id="ARBA00022723"/>
    </source>
</evidence>
<dbReference type="SUPFAM" id="SSF56112">
    <property type="entry name" value="Protein kinase-like (PK-like)"/>
    <property type="match status" value="1"/>
</dbReference>